<feature type="transmembrane region" description="Helical" evidence="6">
    <location>
        <begin position="682"/>
        <end position="702"/>
    </location>
</feature>
<proteinExistence type="predicted"/>
<reference evidence="8" key="1">
    <citation type="submission" date="2023-06" db="EMBL/GenBank/DDBJ databases">
        <title>Genome sequence of Methancorpusculaceae sp. Ag1.</title>
        <authorList>
            <person name="Protasov E."/>
            <person name="Platt K."/>
            <person name="Poehlein A."/>
            <person name="Daniel R."/>
            <person name="Brune A."/>
        </authorList>
    </citation>
    <scope>NUCLEOTIDE SEQUENCE</scope>
    <source>
        <strain evidence="8">Ag1</strain>
    </source>
</reference>
<accession>A0AAE4SCG8</accession>
<sequence length="752" mass="81259">MLRPFETINEFLARKPFLVGCFLIIILAFAIIGAMGISMEAEGINSSDFSSHASYVSDSYDRHFSSDSIILMVQADSVTDTNIVERIYALERQWESYDGVNTVVGLYDIIAAANGGLIPVNQASVNSIVASLPTDTLTSLMPNGELTLIVISVDSGLSSDKVQSLLMNLESSLSIADIPPGVTLTFTGNSAMMRDMSKSIGADMITLLVAAIILMIIACRVLFNHVRNPLLPVICVSIGLLLTFGVMGLVGLPMSMVTIGALPILLGIGVDYGIQFHSRLDDEVRVHPLPTAIKLTITKTGSAVFFAMCASAIGFLAMQVSRMESIRQFGYVAMIGIACCYLSALLIIPLYALITNYTPKPHTPSSYSSSTTTFSERYNAFLGKMAVKIAKYAVPILLILCIVGVTGLFLDEEVPIQTDTKSYLPNDMPAIVNLNMMSRAMGDTGGFPVYVQGDSLTSPETIEWMYDWGNHELALYDTRFTSVSSIATVIVHANNGVLPTTQTEVDRILDSMEDAAVSSYLLDNSQAVIRFGMVSLSEPQQRSLLESVTADINFYPPPIGVEALVTGTPYTYVNTMDDIMGGKSQMTLLAFVLIFVFLALLYRSWRKALCPIIPIILIIGWNGAAMYLFDIEYTVLTATMGAMTIGVAAEYCIMMVERIYEEMEVCDTETAVEHGTSKIGTAITVSGCATMCGFSALLFANFPLIQDFGLVTVLAMAFTLFGALVAVPALVSLILKNSEKTTADVGHTSPSL</sequence>
<dbReference type="NCBIfam" id="TIGR00921">
    <property type="entry name" value="2A067"/>
    <property type="match status" value="1"/>
</dbReference>
<feature type="transmembrane region" description="Helical" evidence="6">
    <location>
        <begin position="229"/>
        <end position="250"/>
    </location>
</feature>
<feature type="domain" description="SSD" evidence="7">
    <location>
        <begin position="586"/>
        <end position="733"/>
    </location>
</feature>
<feature type="transmembrane region" description="Helical" evidence="6">
    <location>
        <begin position="329"/>
        <end position="354"/>
    </location>
</feature>
<keyword evidence="4 6" id="KW-1133">Transmembrane helix</keyword>
<evidence type="ECO:0000256" key="1">
    <source>
        <dbReference type="ARBA" id="ARBA00004651"/>
    </source>
</evidence>
<dbReference type="RefSeq" id="WP_338094925.1">
    <property type="nucleotide sequence ID" value="NZ_JAWDKA010000010.1"/>
</dbReference>
<dbReference type="EMBL" id="JAWDKA010000010">
    <property type="protein sequence ID" value="MDV0442505.1"/>
    <property type="molecule type" value="Genomic_DNA"/>
</dbReference>
<feature type="transmembrane region" description="Helical" evidence="6">
    <location>
        <begin position="257"/>
        <end position="276"/>
    </location>
</feature>
<comment type="subcellular location">
    <subcellularLocation>
        <location evidence="1">Cell membrane</location>
        <topology evidence="1">Multi-pass membrane protein</topology>
    </subcellularLocation>
</comment>
<evidence type="ECO:0000256" key="3">
    <source>
        <dbReference type="ARBA" id="ARBA00022692"/>
    </source>
</evidence>
<feature type="transmembrane region" description="Helical" evidence="6">
    <location>
        <begin position="200"/>
        <end position="223"/>
    </location>
</feature>
<dbReference type="InterPro" id="IPR050545">
    <property type="entry name" value="Mycobact_MmpL"/>
</dbReference>
<evidence type="ECO:0000313" key="8">
    <source>
        <dbReference type="EMBL" id="MDV0442505.1"/>
    </source>
</evidence>
<feature type="transmembrane region" description="Helical" evidence="6">
    <location>
        <begin position="584"/>
        <end position="602"/>
    </location>
</feature>
<dbReference type="PROSITE" id="PS50156">
    <property type="entry name" value="SSD"/>
    <property type="match status" value="1"/>
</dbReference>
<name>A0AAE4SCG8_9EURY</name>
<feature type="transmembrane region" description="Helical" evidence="6">
    <location>
        <begin position="296"/>
        <end position="317"/>
    </location>
</feature>
<evidence type="ECO:0000256" key="2">
    <source>
        <dbReference type="ARBA" id="ARBA00022475"/>
    </source>
</evidence>
<keyword evidence="9" id="KW-1185">Reference proteome</keyword>
<dbReference type="GO" id="GO:0005886">
    <property type="term" value="C:plasma membrane"/>
    <property type="evidence" value="ECO:0007669"/>
    <property type="project" value="UniProtKB-SubCell"/>
</dbReference>
<evidence type="ECO:0000313" key="9">
    <source>
        <dbReference type="Proteomes" id="UP001273136"/>
    </source>
</evidence>
<dbReference type="PANTHER" id="PTHR33406:SF13">
    <property type="entry name" value="MEMBRANE PROTEIN YDFJ"/>
    <property type="match status" value="1"/>
</dbReference>
<feature type="transmembrane region" description="Helical" evidence="6">
    <location>
        <begin position="708"/>
        <end position="735"/>
    </location>
</feature>
<dbReference type="Gene3D" id="1.20.1640.10">
    <property type="entry name" value="Multidrug efflux transporter AcrB transmembrane domain"/>
    <property type="match status" value="2"/>
</dbReference>
<dbReference type="InterPro" id="IPR000731">
    <property type="entry name" value="SSD"/>
</dbReference>
<gene>
    <name evidence="8" type="ORF">McpAg1_17510</name>
</gene>
<dbReference type="SUPFAM" id="SSF82866">
    <property type="entry name" value="Multidrug efflux transporter AcrB transmembrane domain"/>
    <property type="match status" value="2"/>
</dbReference>
<keyword evidence="5 6" id="KW-0472">Membrane</keyword>
<dbReference type="PANTHER" id="PTHR33406">
    <property type="entry name" value="MEMBRANE PROTEIN MJ1562-RELATED"/>
    <property type="match status" value="1"/>
</dbReference>
<dbReference type="AlphaFoldDB" id="A0AAE4SCG8"/>
<feature type="transmembrane region" description="Helical" evidence="6">
    <location>
        <begin position="635"/>
        <end position="653"/>
    </location>
</feature>
<keyword evidence="3 6" id="KW-0812">Transmembrane</keyword>
<evidence type="ECO:0000259" key="7">
    <source>
        <dbReference type="PROSITE" id="PS50156"/>
    </source>
</evidence>
<organism evidence="8 9">
    <name type="scientific">Methanorbis furvi</name>
    <dbReference type="NCBI Taxonomy" id="3028299"/>
    <lineage>
        <taxon>Archaea</taxon>
        <taxon>Methanobacteriati</taxon>
        <taxon>Methanobacteriota</taxon>
        <taxon>Stenosarchaea group</taxon>
        <taxon>Methanomicrobia</taxon>
        <taxon>Methanomicrobiales</taxon>
        <taxon>Methanocorpusculaceae</taxon>
        <taxon>Methanorbis</taxon>
    </lineage>
</organism>
<evidence type="ECO:0000256" key="6">
    <source>
        <dbReference type="SAM" id="Phobius"/>
    </source>
</evidence>
<feature type="transmembrane region" description="Helical" evidence="6">
    <location>
        <begin position="392"/>
        <end position="410"/>
    </location>
</feature>
<comment type="caution">
    <text evidence="8">The sequence shown here is derived from an EMBL/GenBank/DDBJ whole genome shotgun (WGS) entry which is preliminary data.</text>
</comment>
<keyword evidence="2" id="KW-1003">Cell membrane</keyword>
<dbReference type="Proteomes" id="UP001273136">
    <property type="component" value="Unassembled WGS sequence"/>
</dbReference>
<evidence type="ECO:0000256" key="4">
    <source>
        <dbReference type="ARBA" id="ARBA00022989"/>
    </source>
</evidence>
<protein>
    <recommendedName>
        <fullName evidence="7">SSD domain-containing protein</fullName>
    </recommendedName>
</protein>
<feature type="transmembrane region" description="Helical" evidence="6">
    <location>
        <begin position="17"/>
        <end position="37"/>
    </location>
</feature>
<dbReference type="Pfam" id="PF03176">
    <property type="entry name" value="MMPL"/>
    <property type="match status" value="2"/>
</dbReference>
<evidence type="ECO:0000256" key="5">
    <source>
        <dbReference type="ARBA" id="ARBA00023136"/>
    </source>
</evidence>
<dbReference type="InterPro" id="IPR004869">
    <property type="entry name" value="MMPL_dom"/>
</dbReference>
<feature type="transmembrane region" description="Helical" evidence="6">
    <location>
        <begin position="609"/>
        <end position="629"/>
    </location>
</feature>